<proteinExistence type="predicted"/>
<evidence type="ECO:0000313" key="1">
    <source>
        <dbReference type="EMBL" id="EBA38818.1"/>
    </source>
</evidence>
<organism evidence="1 2">
    <name type="scientific">Collinsella aerofaciens (strain ATCC 25986 / DSM 3979 / JCM 10188 / KCTC 3647 / NCTC 11838 / VPI 1003)</name>
    <dbReference type="NCBI Taxonomy" id="411903"/>
    <lineage>
        <taxon>Bacteria</taxon>
        <taxon>Bacillati</taxon>
        <taxon>Actinomycetota</taxon>
        <taxon>Coriobacteriia</taxon>
        <taxon>Coriobacteriales</taxon>
        <taxon>Coriobacteriaceae</taxon>
        <taxon>Collinsella</taxon>
    </lineage>
</organism>
<comment type="caution">
    <text evidence="1">The sequence shown here is derived from an EMBL/GenBank/DDBJ whole genome shotgun (WGS) entry which is preliminary data.</text>
</comment>
<name>A4ECB7_COLAA</name>
<evidence type="ECO:0000313" key="2">
    <source>
        <dbReference type="Proteomes" id="UP000002979"/>
    </source>
</evidence>
<sequence length="70" mass="7912">MAPATVLNWFLMADETHGPAIKITKTIIAMIRTYSTVDCPFGRRVNLGDTPPPERNFRCVHVRLLSDWIG</sequence>
<protein>
    <submittedName>
        <fullName evidence="1">Uncharacterized protein</fullName>
    </submittedName>
</protein>
<reference evidence="1 2" key="2">
    <citation type="submission" date="2007-04" db="EMBL/GenBank/DDBJ databases">
        <authorList>
            <person name="Fulton L."/>
            <person name="Clifton S."/>
            <person name="Fulton B."/>
            <person name="Xu J."/>
            <person name="Minx P."/>
            <person name="Mardis E.R."/>
            <person name="Wilson R.K."/>
        </authorList>
    </citation>
    <scope>NUCLEOTIDE SEQUENCE [LARGE SCALE GENOMIC DNA]</scope>
    <source>
        <strain evidence="2">ATCC 25986 / DSM 3979 / JCM 10188 / KCTC 3647 / NCTC 11838 / VPI 1003</strain>
    </source>
</reference>
<dbReference type="Proteomes" id="UP000002979">
    <property type="component" value="Unassembled WGS sequence"/>
</dbReference>
<gene>
    <name evidence="1" type="ORF">COLAER_02097</name>
</gene>
<dbReference type="AlphaFoldDB" id="A4ECB7"/>
<reference evidence="1 2" key="1">
    <citation type="submission" date="2007-01" db="EMBL/GenBank/DDBJ databases">
        <title>Draft genome sequence of Collinsella aerofaciens (ATCC 25986).</title>
        <authorList>
            <person name="Sudarsanam P."/>
            <person name="Ley R."/>
            <person name="Guruge J."/>
            <person name="Turnbaugh P.J."/>
            <person name="Mahowald M."/>
            <person name="Liep D."/>
            <person name="Gordon J."/>
        </authorList>
    </citation>
    <scope>NUCLEOTIDE SEQUENCE [LARGE SCALE GENOMIC DNA]</scope>
    <source>
        <strain evidence="2">ATCC 25986 / DSM 3979 / JCM 10188 / KCTC 3647 / NCTC 11838 / VPI 1003</strain>
    </source>
</reference>
<dbReference type="EMBL" id="AAVN02000010">
    <property type="protein sequence ID" value="EBA38818.1"/>
    <property type="molecule type" value="Genomic_DNA"/>
</dbReference>
<accession>A4ECB7</accession>